<evidence type="ECO:0000313" key="3">
    <source>
        <dbReference type="Proteomes" id="UP001392437"/>
    </source>
</evidence>
<reference evidence="2 3" key="1">
    <citation type="submission" date="2023-01" db="EMBL/GenBank/DDBJ databases">
        <title>Analysis of 21 Apiospora genomes using comparative genomics revels a genus with tremendous synthesis potential of carbohydrate active enzymes and secondary metabolites.</title>
        <authorList>
            <person name="Sorensen T."/>
        </authorList>
    </citation>
    <scope>NUCLEOTIDE SEQUENCE [LARGE SCALE GENOMIC DNA]</scope>
    <source>
        <strain evidence="2 3">CBS 117206</strain>
    </source>
</reference>
<gene>
    <name evidence="2" type="ORF">PG999_005910</name>
</gene>
<protein>
    <submittedName>
        <fullName evidence="2">Uncharacterized protein</fullName>
    </submittedName>
</protein>
<feature type="compositionally biased region" description="Low complexity" evidence="1">
    <location>
        <begin position="1"/>
        <end position="26"/>
    </location>
</feature>
<accession>A0AAW0QSQ4</accession>
<name>A0AAW0QSQ4_9PEZI</name>
<keyword evidence="3" id="KW-1185">Reference proteome</keyword>
<evidence type="ECO:0000256" key="1">
    <source>
        <dbReference type="SAM" id="MobiDB-lite"/>
    </source>
</evidence>
<evidence type="ECO:0000313" key="2">
    <source>
        <dbReference type="EMBL" id="KAK8113841.1"/>
    </source>
</evidence>
<dbReference type="EMBL" id="JAQQWP010000006">
    <property type="protein sequence ID" value="KAK8113841.1"/>
    <property type="molecule type" value="Genomic_DNA"/>
</dbReference>
<dbReference type="AlphaFoldDB" id="A0AAW0QSQ4"/>
<feature type="region of interest" description="Disordered" evidence="1">
    <location>
        <begin position="126"/>
        <end position="149"/>
    </location>
</feature>
<dbReference type="Proteomes" id="UP001392437">
    <property type="component" value="Unassembled WGS sequence"/>
</dbReference>
<comment type="caution">
    <text evidence="2">The sequence shown here is derived from an EMBL/GenBank/DDBJ whole genome shotgun (WGS) entry which is preliminary data.</text>
</comment>
<sequence length="149" mass="15679">MAGGARASSAAGTGGSSIRISGGLASTTTNDVPEDAGRVAKQPSSGEWRWLGWLASGSNSAALDFSAVLGYVVKPACSVTEMGPKTRIDPAYSRAGFEEAKQISWGLLERPGQRLAVSCVYEPGLRKGAADGKSRQQKAEPRPVWREIR</sequence>
<feature type="region of interest" description="Disordered" evidence="1">
    <location>
        <begin position="1"/>
        <end position="44"/>
    </location>
</feature>
<organism evidence="2 3">
    <name type="scientific">Apiospora kogelbergensis</name>
    <dbReference type="NCBI Taxonomy" id="1337665"/>
    <lineage>
        <taxon>Eukaryota</taxon>
        <taxon>Fungi</taxon>
        <taxon>Dikarya</taxon>
        <taxon>Ascomycota</taxon>
        <taxon>Pezizomycotina</taxon>
        <taxon>Sordariomycetes</taxon>
        <taxon>Xylariomycetidae</taxon>
        <taxon>Amphisphaeriales</taxon>
        <taxon>Apiosporaceae</taxon>
        <taxon>Apiospora</taxon>
    </lineage>
</organism>
<proteinExistence type="predicted"/>